<evidence type="ECO:0000313" key="1">
    <source>
        <dbReference type="EMBL" id="GFQ66417.1"/>
    </source>
</evidence>
<organism evidence="1 2">
    <name type="scientific">Trichonephila clavata</name>
    <name type="common">Joro spider</name>
    <name type="synonym">Nephila clavata</name>
    <dbReference type="NCBI Taxonomy" id="2740835"/>
    <lineage>
        <taxon>Eukaryota</taxon>
        <taxon>Metazoa</taxon>
        <taxon>Ecdysozoa</taxon>
        <taxon>Arthropoda</taxon>
        <taxon>Chelicerata</taxon>
        <taxon>Arachnida</taxon>
        <taxon>Araneae</taxon>
        <taxon>Araneomorphae</taxon>
        <taxon>Entelegynae</taxon>
        <taxon>Araneoidea</taxon>
        <taxon>Nephilidae</taxon>
        <taxon>Trichonephila</taxon>
    </lineage>
</organism>
<name>A0A8X6F0A6_TRICU</name>
<accession>A0A8X6F0A6</accession>
<gene>
    <name evidence="1" type="ORF">TNCT_219801</name>
</gene>
<keyword evidence="2" id="KW-1185">Reference proteome</keyword>
<comment type="caution">
    <text evidence="1">The sequence shown here is derived from an EMBL/GenBank/DDBJ whole genome shotgun (WGS) entry which is preliminary data.</text>
</comment>
<dbReference type="Proteomes" id="UP000887116">
    <property type="component" value="Unassembled WGS sequence"/>
</dbReference>
<dbReference type="OrthoDB" id="10419346at2759"/>
<reference evidence="1" key="1">
    <citation type="submission" date="2020-07" db="EMBL/GenBank/DDBJ databases">
        <title>Multicomponent nature underlies the extraordinary mechanical properties of spider dragline silk.</title>
        <authorList>
            <person name="Kono N."/>
            <person name="Nakamura H."/>
            <person name="Mori M."/>
            <person name="Yoshida Y."/>
            <person name="Ohtoshi R."/>
            <person name="Malay A.D."/>
            <person name="Moran D.A.P."/>
            <person name="Tomita M."/>
            <person name="Numata K."/>
            <person name="Arakawa K."/>
        </authorList>
    </citation>
    <scope>NUCLEOTIDE SEQUENCE</scope>
</reference>
<proteinExistence type="predicted"/>
<evidence type="ECO:0000313" key="2">
    <source>
        <dbReference type="Proteomes" id="UP000887116"/>
    </source>
</evidence>
<dbReference type="EMBL" id="BMAO01010325">
    <property type="protein sequence ID" value="GFQ66417.1"/>
    <property type="molecule type" value="Genomic_DNA"/>
</dbReference>
<dbReference type="AlphaFoldDB" id="A0A8X6F0A6"/>
<sequence>MNEMNEPLQEEGSRKLLIKEFIDGIQNFCDSQDITVTVENSAKEHLAHQLNEILIKIAEKTREAASNATMLRPSHIKEALNNMMSDIMLRIARGEGARCLALYGTGLLELEPPLSENYNSGNRVRTSMEDISTKD</sequence>
<protein>
    <submittedName>
        <fullName evidence="1">Uncharacterized protein</fullName>
    </submittedName>
</protein>